<sequence length="67" mass="7710">MTKWGKAGTTAITTMNRQQQWCDRPMLTFITLFPQLNEVNNFVCIVLSGPNIIKIALQFQFFSTLEL</sequence>
<evidence type="ECO:0000313" key="2">
    <source>
        <dbReference type="Proteomes" id="UP001229421"/>
    </source>
</evidence>
<comment type="caution">
    <text evidence="1">The sequence shown here is derived from an EMBL/GenBank/DDBJ whole genome shotgun (WGS) entry which is preliminary data.</text>
</comment>
<name>A0AAD8KPH7_TARER</name>
<protein>
    <submittedName>
        <fullName evidence="1">Uncharacterized protein</fullName>
    </submittedName>
</protein>
<keyword evidence="2" id="KW-1185">Reference proteome</keyword>
<organism evidence="1 2">
    <name type="scientific">Tagetes erecta</name>
    <name type="common">African marigold</name>
    <dbReference type="NCBI Taxonomy" id="13708"/>
    <lineage>
        <taxon>Eukaryota</taxon>
        <taxon>Viridiplantae</taxon>
        <taxon>Streptophyta</taxon>
        <taxon>Embryophyta</taxon>
        <taxon>Tracheophyta</taxon>
        <taxon>Spermatophyta</taxon>
        <taxon>Magnoliopsida</taxon>
        <taxon>eudicotyledons</taxon>
        <taxon>Gunneridae</taxon>
        <taxon>Pentapetalae</taxon>
        <taxon>asterids</taxon>
        <taxon>campanulids</taxon>
        <taxon>Asterales</taxon>
        <taxon>Asteraceae</taxon>
        <taxon>Asteroideae</taxon>
        <taxon>Heliantheae alliance</taxon>
        <taxon>Tageteae</taxon>
        <taxon>Tagetes</taxon>
    </lineage>
</organism>
<dbReference type="EMBL" id="JAUHHV010000004">
    <property type="protein sequence ID" value="KAK1426667.1"/>
    <property type="molecule type" value="Genomic_DNA"/>
</dbReference>
<proteinExistence type="predicted"/>
<gene>
    <name evidence="1" type="ORF">QVD17_15344</name>
</gene>
<dbReference type="Proteomes" id="UP001229421">
    <property type="component" value="Unassembled WGS sequence"/>
</dbReference>
<accession>A0AAD8KPH7</accession>
<dbReference type="AlphaFoldDB" id="A0AAD8KPH7"/>
<evidence type="ECO:0000313" key="1">
    <source>
        <dbReference type="EMBL" id="KAK1426667.1"/>
    </source>
</evidence>
<reference evidence="1" key="1">
    <citation type="journal article" date="2023" name="bioRxiv">
        <title>Improved chromosome-level genome assembly for marigold (Tagetes erecta).</title>
        <authorList>
            <person name="Jiang F."/>
            <person name="Yuan L."/>
            <person name="Wang S."/>
            <person name="Wang H."/>
            <person name="Xu D."/>
            <person name="Wang A."/>
            <person name="Fan W."/>
        </authorList>
    </citation>
    <scope>NUCLEOTIDE SEQUENCE</scope>
    <source>
        <strain evidence="1">WSJ</strain>
        <tissue evidence="1">Leaf</tissue>
    </source>
</reference>